<dbReference type="Gene3D" id="3.40.1000.30">
    <property type="match status" value="1"/>
</dbReference>
<evidence type="ECO:0000313" key="5">
    <source>
        <dbReference type="Proteomes" id="UP001558713"/>
    </source>
</evidence>
<dbReference type="Pfam" id="PF11566">
    <property type="entry name" value="PI31_Prot_N"/>
    <property type="match status" value="1"/>
</dbReference>
<evidence type="ECO:0000313" key="4">
    <source>
        <dbReference type="EMBL" id="KAL1195902.1"/>
    </source>
</evidence>
<keyword evidence="2" id="KW-0647">Proteasome</keyword>
<protein>
    <submittedName>
        <fullName evidence="4">Proteasome inhibitor</fullName>
    </submittedName>
</protein>
<sequence>MLTSQAVLDVIRWVMPDFRNNHDKVVFAVHAAFLTSGFDLTATGRPAFADYALSSSSQDLVGINGWNEFDKDYAFVYMNEKTSKKFLVKCLAMDDHLLIDALADGGVDVPHLEIEVGNYTTESSNVRELFKNLDKLVTDLNSEILYKLDATLEPVSSR</sequence>
<dbReference type="Proteomes" id="UP001558713">
    <property type="component" value="Unassembled WGS sequence"/>
</dbReference>
<dbReference type="AlphaFoldDB" id="A0ABD0ZML2"/>
<evidence type="ECO:0000256" key="1">
    <source>
        <dbReference type="ARBA" id="ARBA00006405"/>
    </source>
</evidence>
<evidence type="ECO:0000256" key="2">
    <source>
        <dbReference type="ARBA" id="ARBA00022942"/>
    </source>
</evidence>
<name>A0ABD0ZML2_CARAN</name>
<keyword evidence="5" id="KW-1185">Reference proteome</keyword>
<dbReference type="InterPro" id="IPR045128">
    <property type="entry name" value="PI31-like"/>
</dbReference>
<dbReference type="InterPro" id="IPR021625">
    <property type="entry name" value="PI31_Prot_N"/>
</dbReference>
<comment type="similarity">
    <text evidence="1">Belongs to the proteasome inhibitor PI31 family.</text>
</comment>
<proteinExistence type="inferred from homology"/>
<accession>A0ABD0ZML2</accession>
<evidence type="ECO:0000259" key="3">
    <source>
        <dbReference type="Pfam" id="PF11566"/>
    </source>
</evidence>
<dbReference type="EMBL" id="JBANAX010000716">
    <property type="protein sequence ID" value="KAL1195902.1"/>
    <property type="molecule type" value="Genomic_DNA"/>
</dbReference>
<dbReference type="PANTHER" id="PTHR13266">
    <property type="entry name" value="PROTEASOME INHIBITOR"/>
    <property type="match status" value="1"/>
</dbReference>
<organism evidence="4 5">
    <name type="scientific">Cardamine amara subsp. amara</name>
    <dbReference type="NCBI Taxonomy" id="228776"/>
    <lineage>
        <taxon>Eukaryota</taxon>
        <taxon>Viridiplantae</taxon>
        <taxon>Streptophyta</taxon>
        <taxon>Embryophyta</taxon>
        <taxon>Tracheophyta</taxon>
        <taxon>Spermatophyta</taxon>
        <taxon>Magnoliopsida</taxon>
        <taxon>eudicotyledons</taxon>
        <taxon>Gunneridae</taxon>
        <taxon>Pentapetalae</taxon>
        <taxon>rosids</taxon>
        <taxon>malvids</taxon>
        <taxon>Brassicales</taxon>
        <taxon>Brassicaceae</taxon>
        <taxon>Cardamineae</taxon>
        <taxon>Cardamine</taxon>
    </lineage>
</organism>
<gene>
    <name evidence="4" type="ORF">V5N11_027760</name>
</gene>
<dbReference type="PANTHER" id="PTHR13266:SF1">
    <property type="entry name" value="PROTEASOME INHIBITOR PI31 SUBUNIT"/>
    <property type="match status" value="1"/>
</dbReference>
<dbReference type="GO" id="GO:0000502">
    <property type="term" value="C:proteasome complex"/>
    <property type="evidence" value="ECO:0007669"/>
    <property type="project" value="UniProtKB-KW"/>
</dbReference>
<reference evidence="4 5" key="1">
    <citation type="submission" date="2024-04" db="EMBL/GenBank/DDBJ databases">
        <title>Genome assembly C_amara_ONT_v2.</title>
        <authorList>
            <person name="Yant L."/>
            <person name="Moore C."/>
            <person name="Slenker M."/>
        </authorList>
    </citation>
    <scope>NUCLEOTIDE SEQUENCE [LARGE SCALE GENOMIC DNA]</scope>
    <source>
        <tissue evidence="4">Leaf</tissue>
    </source>
</reference>
<comment type="caution">
    <text evidence="4">The sequence shown here is derived from an EMBL/GenBank/DDBJ whole genome shotgun (WGS) entry which is preliminary data.</text>
</comment>
<feature type="domain" description="PI31 proteasome regulator N-terminal" evidence="3">
    <location>
        <begin position="16"/>
        <end position="152"/>
    </location>
</feature>